<dbReference type="AlphaFoldDB" id="A0AAF3FAT8"/>
<sequence length="144" mass="15322">MGQREVDLPQLFSDVSRTVSGIKNILGVDPPLQADAGMGQAASTAQRSSGGLGSLFGGGDVCFKTCGMEDIQFAARSAGDMFNTLRICLLVSTVVLILCAVLLTLSAIYMTCRRNPPRRPVMPSCITDLFVKSDKSSKEELNSS</sequence>
<reference evidence="3" key="1">
    <citation type="submission" date="2024-02" db="UniProtKB">
        <authorList>
            <consortium name="WormBaseParasite"/>
        </authorList>
    </citation>
    <scope>IDENTIFICATION</scope>
</reference>
<evidence type="ECO:0000313" key="3">
    <source>
        <dbReference type="WBParaSite" id="MBELARI_LOCUS4054"/>
    </source>
</evidence>
<keyword evidence="1" id="KW-0812">Transmembrane</keyword>
<accession>A0AAF3FAT8</accession>
<proteinExistence type="predicted"/>
<protein>
    <submittedName>
        <fullName evidence="3">Uncharacterized protein</fullName>
    </submittedName>
</protein>
<evidence type="ECO:0000313" key="2">
    <source>
        <dbReference type="Proteomes" id="UP000887575"/>
    </source>
</evidence>
<keyword evidence="1" id="KW-0472">Membrane</keyword>
<dbReference type="WBParaSite" id="MBELARI_LOCUS4054">
    <property type="protein sequence ID" value="MBELARI_LOCUS4054"/>
    <property type="gene ID" value="MBELARI_LOCUS4054"/>
</dbReference>
<dbReference type="Proteomes" id="UP000887575">
    <property type="component" value="Unassembled WGS sequence"/>
</dbReference>
<name>A0AAF3FAT8_9BILA</name>
<keyword evidence="1" id="KW-1133">Transmembrane helix</keyword>
<evidence type="ECO:0000256" key="1">
    <source>
        <dbReference type="SAM" id="Phobius"/>
    </source>
</evidence>
<organism evidence="2 3">
    <name type="scientific">Mesorhabditis belari</name>
    <dbReference type="NCBI Taxonomy" id="2138241"/>
    <lineage>
        <taxon>Eukaryota</taxon>
        <taxon>Metazoa</taxon>
        <taxon>Ecdysozoa</taxon>
        <taxon>Nematoda</taxon>
        <taxon>Chromadorea</taxon>
        <taxon>Rhabditida</taxon>
        <taxon>Rhabditina</taxon>
        <taxon>Rhabditomorpha</taxon>
        <taxon>Rhabditoidea</taxon>
        <taxon>Rhabditidae</taxon>
        <taxon>Mesorhabditinae</taxon>
        <taxon>Mesorhabditis</taxon>
    </lineage>
</organism>
<feature type="transmembrane region" description="Helical" evidence="1">
    <location>
        <begin position="87"/>
        <end position="110"/>
    </location>
</feature>
<keyword evidence="2" id="KW-1185">Reference proteome</keyword>